<dbReference type="AlphaFoldDB" id="A0AAV9HYW0"/>
<sequence length="321" mass="35090">MYRSVDTSSPGTTAPHRPAPPVALSDFIAQTTPFTEYTYLYDGPASDPEAPKAEANGQSMQTPEQDVPPVHTADTGETPAQPTEQEVPSRNDGYSAEWIATRSQLLPSRHQGKKADWIRGWSEAVVVHGTETYCCCSETLDENQGKKNKKNDIAGAVRLLRLGSSSTTKEASSVEAVNIICRNCSRPPSPPLTAVVSTTSEKMASRQSQSFGQKVTDLIKQFKRSRSANRRDAEIRELTRPNSQPRWLSAQRQAAANQQIVQKSQSMDILRGRNARAIATPSSDSDLSDSDTPPGIRAMAKSKSRLQRAAALLQRTTRPNV</sequence>
<accession>A0AAV9HYW0</accession>
<reference evidence="2" key="2">
    <citation type="submission" date="2023-06" db="EMBL/GenBank/DDBJ databases">
        <authorList>
            <consortium name="Lawrence Berkeley National Laboratory"/>
            <person name="Mondo S.J."/>
            <person name="Hensen N."/>
            <person name="Bonometti L."/>
            <person name="Westerberg I."/>
            <person name="Brannstrom I.O."/>
            <person name="Guillou S."/>
            <person name="Cros-Aarteil S."/>
            <person name="Calhoun S."/>
            <person name="Haridas S."/>
            <person name="Kuo A."/>
            <person name="Pangilinan J."/>
            <person name="Riley R."/>
            <person name="Labutti K."/>
            <person name="Andreopoulos B."/>
            <person name="Lipzen A."/>
            <person name="Chen C."/>
            <person name="Yanf M."/>
            <person name="Daum C."/>
            <person name="Ng V."/>
            <person name="Clum A."/>
            <person name="Steindorff A."/>
            <person name="Ohm R."/>
            <person name="Martin F."/>
            <person name="Silar P."/>
            <person name="Natvig D."/>
            <person name="Lalanne C."/>
            <person name="Gautier V."/>
            <person name="Ament-Velasquez S.L."/>
            <person name="Kruys A."/>
            <person name="Hutchinson M.I."/>
            <person name="Powell A.J."/>
            <person name="Barry K."/>
            <person name="Miller A.N."/>
            <person name="Grigoriev I.V."/>
            <person name="Debuchy R."/>
            <person name="Gladieux P."/>
            <person name="Thoren M.H."/>
            <person name="Johannesson H."/>
        </authorList>
    </citation>
    <scope>NUCLEOTIDE SEQUENCE</scope>
    <source>
        <strain evidence="2">PSN324</strain>
    </source>
</reference>
<protein>
    <submittedName>
        <fullName evidence="2">Uncharacterized protein</fullName>
    </submittedName>
</protein>
<comment type="caution">
    <text evidence="2">The sequence shown here is derived from an EMBL/GenBank/DDBJ whole genome shotgun (WGS) entry which is preliminary data.</text>
</comment>
<proteinExistence type="predicted"/>
<reference evidence="2" key="1">
    <citation type="journal article" date="2023" name="Mol. Phylogenet. Evol.">
        <title>Genome-scale phylogeny and comparative genomics of the fungal order Sordariales.</title>
        <authorList>
            <person name="Hensen N."/>
            <person name="Bonometti L."/>
            <person name="Westerberg I."/>
            <person name="Brannstrom I.O."/>
            <person name="Guillou S."/>
            <person name="Cros-Aarteil S."/>
            <person name="Calhoun S."/>
            <person name="Haridas S."/>
            <person name="Kuo A."/>
            <person name="Mondo S."/>
            <person name="Pangilinan J."/>
            <person name="Riley R."/>
            <person name="LaButti K."/>
            <person name="Andreopoulos B."/>
            <person name="Lipzen A."/>
            <person name="Chen C."/>
            <person name="Yan M."/>
            <person name="Daum C."/>
            <person name="Ng V."/>
            <person name="Clum A."/>
            <person name="Steindorff A."/>
            <person name="Ohm R.A."/>
            <person name="Martin F."/>
            <person name="Silar P."/>
            <person name="Natvig D.O."/>
            <person name="Lalanne C."/>
            <person name="Gautier V."/>
            <person name="Ament-Velasquez S.L."/>
            <person name="Kruys A."/>
            <person name="Hutchinson M.I."/>
            <person name="Powell A.J."/>
            <person name="Barry K."/>
            <person name="Miller A.N."/>
            <person name="Grigoriev I.V."/>
            <person name="Debuchy R."/>
            <person name="Gladieux P."/>
            <person name="Hiltunen Thoren M."/>
            <person name="Johannesson H."/>
        </authorList>
    </citation>
    <scope>NUCLEOTIDE SEQUENCE</scope>
    <source>
        <strain evidence="2">PSN324</strain>
    </source>
</reference>
<feature type="region of interest" description="Disordered" evidence="1">
    <location>
        <begin position="1"/>
        <end position="91"/>
    </location>
</feature>
<evidence type="ECO:0000256" key="1">
    <source>
        <dbReference type="SAM" id="MobiDB-lite"/>
    </source>
</evidence>
<dbReference type="EMBL" id="MU864944">
    <property type="protein sequence ID" value="KAK4464874.1"/>
    <property type="molecule type" value="Genomic_DNA"/>
</dbReference>
<feature type="compositionally biased region" description="Polar residues" evidence="1">
    <location>
        <begin position="78"/>
        <end position="88"/>
    </location>
</feature>
<feature type="compositionally biased region" description="Polar residues" evidence="1">
    <location>
        <begin position="1"/>
        <end position="12"/>
    </location>
</feature>
<keyword evidence="3" id="KW-1185">Reference proteome</keyword>
<name>A0AAV9HYW0_9PEZI</name>
<organism evidence="2 3">
    <name type="scientific">Cladorrhinum samala</name>
    <dbReference type="NCBI Taxonomy" id="585594"/>
    <lineage>
        <taxon>Eukaryota</taxon>
        <taxon>Fungi</taxon>
        <taxon>Dikarya</taxon>
        <taxon>Ascomycota</taxon>
        <taxon>Pezizomycotina</taxon>
        <taxon>Sordariomycetes</taxon>
        <taxon>Sordariomycetidae</taxon>
        <taxon>Sordariales</taxon>
        <taxon>Podosporaceae</taxon>
        <taxon>Cladorrhinum</taxon>
    </lineage>
</organism>
<evidence type="ECO:0000313" key="2">
    <source>
        <dbReference type="EMBL" id="KAK4464874.1"/>
    </source>
</evidence>
<dbReference type="Proteomes" id="UP001321749">
    <property type="component" value="Unassembled WGS sequence"/>
</dbReference>
<evidence type="ECO:0000313" key="3">
    <source>
        <dbReference type="Proteomes" id="UP001321749"/>
    </source>
</evidence>
<feature type="region of interest" description="Disordered" evidence="1">
    <location>
        <begin position="278"/>
        <end position="303"/>
    </location>
</feature>
<gene>
    <name evidence="2" type="ORF">QBC42DRAFT_32874</name>
</gene>